<organism evidence="2 3">
    <name type="scientific">Polyplax serrata</name>
    <name type="common">Common mouse louse</name>
    <dbReference type="NCBI Taxonomy" id="468196"/>
    <lineage>
        <taxon>Eukaryota</taxon>
        <taxon>Metazoa</taxon>
        <taxon>Ecdysozoa</taxon>
        <taxon>Arthropoda</taxon>
        <taxon>Hexapoda</taxon>
        <taxon>Insecta</taxon>
        <taxon>Pterygota</taxon>
        <taxon>Neoptera</taxon>
        <taxon>Paraneoptera</taxon>
        <taxon>Psocodea</taxon>
        <taxon>Troctomorpha</taxon>
        <taxon>Phthiraptera</taxon>
        <taxon>Anoplura</taxon>
        <taxon>Polyplacidae</taxon>
        <taxon>Polyplax</taxon>
    </lineage>
</organism>
<evidence type="ECO:0000313" key="2">
    <source>
        <dbReference type="EMBL" id="KAK6623412.1"/>
    </source>
</evidence>
<dbReference type="AlphaFoldDB" id="A0AAN8NVT3"/>
<evidence type="ECO:0000313" key="3">
    <source>
        <dbReference type="Proteomes" id="UP001372834"/>
    </source>
</evidence>
<dbReference type="Proteomes" id="UP001372834">
    <property type="component" value="Unassembled WGS sequence"/>
</dbReference>
<reference evidence="2 3" key="1">
    <citation type="submission" date="2023-10" db="EMBL/GenBank/DDBJ databases">
        <title>Genomes of two closely related lineages of the louse Polyplax serrata with different host specificities.</title>
        <authorList>
            <person name="Martinu J."/>
            <person name="Tarabai H."/>
            <person name="Stefka J."/>
            <person name="Hypsa V."/>
        </authorList>
    </citation>
    <scope>NUCLEOTIDE SEQUENCE [LARGE SCALE GENOMIC DNA]</scope>
    <source>
        <strain evidence="2">HR10_N</strain>
    </source>
</reference>
<proteinExistence type="predicted"/>
<comment type="caution">
    <text evidence="2">The sequence shown here is derived from an EMBL/GenBank/DDBJ whole genome shotgun (WGS) entry which is preliminary data.</text>
</comment>
<evidence type="ECO:0000256" key="1">
    <source>
        <dbReference type="SAM" id="MobiDB-lite"/>
    </source>
</evidence>
<accession>A0AAN8NVT3</accession>
<name>A0AAN8NVT3_POLSC</name>
<dbReference type="EMBL" id="JAWJWE010000038">
    <property type="protein sequence ID" value="KAK6623412.1"/>
    <property type="molecule type" value="Genomic_DNA"/>
</dbReference>
<feature type="region of interest" description="Disordered" evidence="1">
    <location>
        <begin position="152"/>
        <end position="175"/>
    </location>
</feature>
<protein>
    <submittedName>
        <fullName evidence="2">Uncharacterized protein</fullName>
    </submittedName>
</protein>
<gene>
    <name evidence="2" type="ORF">RUM43_009264</name>
</gene>
<sequence>MLFVNGQVGVWKKSNYLLQSEGKMHTKFEKSQAGRLLCAWHRPIDTSSITCRGLCRDGTLRRQLSGGKEEREDMKRMRRSKRIGYLRGNYKGETNTKEIIAPLKGEKVEIIDVNGESERTREEKKVLLQGVTKRRRKRTTGNNKRRVLRNVRKSGKVSGNDGRRARRKVNGKTNVVGWSVQAKGGKQKEFCFGRSENEDTDTLVQD</sequence>